<dbReference type="Proteomes" id="UP001381693">
    <property type="component" value="Unassembled WGS sequence"/>
</dbReference>
<feature type="compositionally biased region" description="Polar residues" evidence="1">
    <location>
        <begin position="131"/>
        <end position="141"/>
    </location>
</feature>
<protein>
    <submittedName>
        <fullName evidence="2">Uncharacterized protein</fullName>
    </submittedName>
</protein>
<feature type="region of interest" description="Disordered" evidence="1">
    <location>
        <begin position="130"/>
        <end position="163"/>
    </location>
</feature>
<proteinExistence type="predicted"/>
<comment type="caution">
    <text evidence="2">The sequence shown here is derived from an EMBL/GenBank/DDBJ whole genome shotgun (WGS) entry which is preliminary data.</text>
</comment>
<evidence type="ECO:0000313" key="3">
    <source>
        <dbReference type="Proteomes" id="UP001381693"/>
    </source>
</evidence>
<evidence type="ECO:0000313" key="2">
    <source>
        <dbReference type="EMBL" id="KAK7026642.1"/>
    </source>
</evidence>
<dbReference type="EMBL" id="JAXCGZ010022705">
    <property type="protein sequence ID" value="KAK7026642.1"/>
    <property type="molecule type" value="Genomic_DNA"/>
</dbReference>
<sequence>MHKRRPTILIHVSRLYQAKQVFSPFQMKHTYWICLVTLSFLLMDYAECDALDVSALSPAEREENLEESDDSRDERIFAFYTSTSLTRLVTTTITAVSTCLSVTTGVGAPACTGRRRRSSMDKLMNLEEPDTTMTSLDTSQESIEDLSRDGRAVTPETPNDRSSRKLTIWSTNFTTLTVTSTSALSGTTVTASLLCVLPGAVNSCFLG</sequence>
<keyword evidence="3" id="KW-1185">Reference proteome</keyword>
<evidence type="ECO:0000256" key="1">
    <source>
        <dbReference type="SAM" id="MobiDB-lite"/>
    </source>
</evidence>
<gene>
    <name evidence="2" type="ORF">SK128_015454</name>
</gene>
<dbReference type="AlphaFoldDB" id="A0AAN8ZWL7"/>
<name>A0AAN8ZWL7_HALRR</name>
<accession>A0AAN8ZWL7</accession>
<reference evidence="2 3" key="1">
    <citation type="submission" date="2023-11" db="EMBL/GenBank/DDBJ databases">
        <title>Halocaridina rubra genome assembly.</title>
        <authorList>
            <person name="Smith C."/>
        </authorList>
    </citation>
    <scope>NUCLEOTIDE SEQUENCE [LARGE SCALE GENOMIC DNA]</scope>
    <source>
        <strain evidence="2">EP-1</strain>
        <tissue evidence="2">Whole</tissue>
    </source>
</reference>
<organism evidence="2 3">
    <name type="scientific">Halocaridina rubra</name>
    <name type="common">Hawaiian red shrimp</name>
    <dbReference type="NCBI Taxonomy" id="373956"/>
    <lineage>
        <taxon>Eukaryota</taxon>
        <taxon>Metazoa</taxon>
        <taxon>Ecdysozoa</taxon>
        <taxon>Arthropoda</taxon>
        <taxon>Crustacea</taxon>
        <taxon>Multicrustacea</taxon>
        <taxon>Malacostraca</taxon>
        <taxon>Eumalacostraca</taxon>
        <taxon>Eucarida</taxon>
        <taxon>Decapoda</taxon>
        <taxon>Pleocyemata</taxon>
        <taxon>Caridea</taxon>
        <taxon>Atyoidea</taxon>
        <taxon>Atyidae</taxon>
        <taxon>Halocaridina</taxon>
    </lineage>
</organism>